<dbReference type="AlphaFoldDB" id="A0A2P2QJH6"/>
<protein>
    <submittedName>
        <fullName evidence="1">Uncharacterized protein</fullName>
    </submittedName>
</protein>
<reference evidence="1" key="1">
    <citation type="submission" date="2018-02" db="EMBL/GenBank/DDBJ databases">
        <title>Rhizophora mucronata_Transcriptome.</title>
        <authorList>
            <person name="Meera S.P."/>
            <person name="Sreeshan A."/>
            <person name="Augustine A."/>
        </authorList>
    </citation>
    <scope>NUCLEOTIDE SEQUENCE</scope>
    <source>
        <tissue evidence="1">Leaf</tissue>
    </source>
</reference>
<dbReference type="EMBL" id="GGEC01086639">
    <property type="protein sequence ID" value="MBX67123.1"/>
    <property type="molecule type" value="Transcribed_RNA"/>
</dbReference>
<sequence length="19" mass="2223">MILGELFTKFNVGNYGKKY</sequence>
<evidence type="ECO:0000313" key="1">
    <source>
        <dbReference type="EMBL" id="MBX67123.1"/>
    </source>
</evidence>
<organism evidence="1">
    <name type="scientific">Rhizophora mucronata</name>
    <name type="common">Asiatic mangrove</name>
    <dbReference type="NCBI Taxonomy" id="61149"/>
    <lineage>
        <taxon>Eukaryota</taxon>
        <taxon>Viridiplantae</taxon>
        <taxon>Streptophyta</taxon>
        <taxon>Embryophyta</taxon>
        <taxon>Tracheophyta</taxon>
        <taxon>Spermatophyta</taxon>
        <taxon>Magnoliopsida</taxon>
        <taxon>eudicotyledons</taxon>
        <taxon>Gunneridae</taxon>
        <taxon>Pentapetalae</taxon>
        <taxon>rosids</taxon>
        <taxon>fabids</taxon>
        <taxon>Malpighiales</taxon>
        <taxon>Rhizophoraceae</taxon>
        <taxon>Rhizophora</taxon>
    </lineage>
</organism>
<proteinExistence type="predicted"/>
<accession>A0A2P2QJH6</accession>
<name>A0A2P2QJH6_RHIMU</name>